<evidence type="ECO:0000256" key="7">
    <source>
        <dbReference type="ARBA" id="ARBA00023136"/>
    </source>
</evidence>
<dbReference type="InterPro" id="IPR009908">
    <property type="entry name" value="Methylamine_util_MauE"/>
</dbReference>
<accession>A0A0R2U066</accession>
<keyword evidence="7 8" id="KW-0472">Membrane</keyword>
<comment type="pathway">
    <text evidence="3">One-carbon metabolism; methylamine degradation.</text>
</comment>
<dbReference type="Proteomes" id="UP000051213">
    <property type="component" value="Unassembled WGS sequence"/>
</dbReference>
<feature type="transmembrane region" description="Helical" evidence="8">
    <location>
        <begin position="52"/>
        <end position="76"/>
    </location>
</feature>
<protein>
    <recommendedName>
        <fullName evidence="4">Methylamine utilization protein MauE</fullName>
    </recommendedName>
</protein>
<dbReference type="Pfam" id="PF07291">
    <property type="entry name" value="MauE"/>
    <property type="match status" value="1"/>
</dbReference>
<feature type="transmembrane region" description="Helical" evidence="8">
    <location>
        <begin position="114"/>
        <end position="132"/>
    </location>
</feature>
<reference evidence="10 11" key="1">
    <citation type="submission" date="2015-10" db="EMBL/GenBank/DDBJ databases">
        <title>Metagenome-Assembled Genomes uncover a global brackish microbiome.</title>
        <authorList>
            <person name="Hugerth L.W."/>
            <person name="Larsson J."/>
            <person name="Alneberg J."/>
            <person name="Lindh M.V."/>
            <person name="Legrand C."/>
            <person name="Pinhassi J."/>
            <person name="Andersson A.F."/>
        </authorList>
    </citation>
    <scope>NUCLEOTIDE SEQUENCE [LARGE SCALE GENOMIC DNA]</scope>
    <source>
        <strain evidence="10">BACL26 MAG-121220-bin70</strain>
    </source>
</reference>
<keyword evidence="5 8" id="KW-0812">Transmembrane</keyword>
<evidence type="ECO:0000313" key="10">
    <source>
        <dbReference type="EMBL" id="KRO92360.1"/>
    </source>
</evidence>
<evidence type="ECO:0000256" key="3">
    <source>
        <dbReference type="ARBA" id="ARBA00004856"/>
    </source>
</evidence>
<dbReference type="GO" id="GO:0016020">
    <property type="term" value="C:membrane"/>
    <property type="evidence" value="ECO:0007669"/>
    <property type="project" value="UniProtKB-SubCell"/>
</dbReference>
<dbReference type="EMBL" id="LICA01000343">
    <property type="protein sequence ID" value="KRO92360.1"/>
    <property type="molecule type" value="Genomic_DNA"/>
</dbReference>
<dbReference type="GO" id="GO:0030416">
    <property type="term" value="P:methylamine metabolic process"/>
    <property type="evidence" value="ECO:0007669"/>
    <property type="project" value="InterPro"/>
</dbReference>
<comment type="subcellular location">
    <subcellularLocation>
        <location evidence="2">Membrane</location>
        <topology evidence="2">Multi-pass membrane protein</topology>
    </subcellularLocation>
</comment>
<sequence length="137" mass="15927">MISESKLKDAERIVRITMILILLTAGTSKFFSQGGFFEYYSQLFQGDLRINLAPFLVNFYLELIPFIEILLGLALLSNKNKVYAVYGWFIFMLSLLFGHYILQEWSSVNQMLSYIFLGLLCLILPNHSFWFSRDISS</sequence>
<evidence type="ECO:0000256" key="5">
    <source>
        <dbReference type="ARBA" id="ARBA00022692"/>
    </source>
</evidence>
<evidence type="ECO:0000259" key="9">
    <source>
        <dbReference type="Pfam" id="PF07291"/>
    </source>
</evidence>
<feature type="domain" description="Methylamine utilisation protein MauE" evidence="9">
    <location>
        <begin position="13"/>
        <end position="107"/>
    </location>
</feature>
<feature type="transmembrane region" description="Helical" evidence="8">
    <location>
        <begin position="12"/>
        <end position="32"/>
    </location>
</feature>
<keyword evidence="6 8" id="KW-1133">Transmembrane helix</keyword>
<evidence type="ECO:0000256" key="8">
    <source>
        <dbReference type="SAM" id="Phobius"/>
    </source>
</evidence>
<evidence type="ECO:0000256" key="4">
    <source>
        <dbReference type="ARBA" id="ARBA00019078"/>
    </source>
</evidence>
<evidence type="ECO:0000256" key="2">
    <source>
        <dbReference type="ARBA" id="ARBA00004141"/>
    </source>
</evidence>
<comment type="caution">
    <text evidence="10">The sequence shown here is derived from an EMBL/GenBank/DDBJ whole genome shotgun (WGS) entry which is preliminary data.</text>
</comment>
<dbReference type="AlphaFoldDB" id="A0A0R2U066"/>
<evidence type="ECO:0000256" key="1">
    <source>
        <dbReference type="ARBA" id="ARBA00003475"/>
    </source>
</evidence>
<proteinExistence type="predicted"/>
<evidence type="ECO:0000256" key="6">
    <source>
        <dbReference type="ARBA" id="ARBA00022989"/>
    </source>
</evidence>
<gene>
    <name evidence="10" type="ORF">ABS24_01940</name>
</gene>
<name>A0A0R2U066_9GAMM</name>
<organism evidence="10 11">
    <name type="scientific">SAR92 bacterium BACL26 MAG-121220-bin70</name>
    <dbReference type="NCBI Taxonomy" id="1655626"/>
    <lineage>
        <taxon>Bacteria</taxon>
        <taxon>Pseudomonadati</taxon>
        <taxon>Pseudomonadota</taxon>
        <taxon>Gammaproteobacteria</taxon>
        <taxon>Cellvibrionales</taxon>
        <taxon>Porticoccaceae</taxon>
        <taxon>SAR92 clade</taxon>
    </lineage>
</organism>
<comment type="function">
    <text evidence="1">May be specifically involved in the processing, transport, and/or maturation of the MADH beta-subunit.</text>
</comment>
<evidence type="ECO:0000313" key="11">
    <source>
        <dbReference type="Proteomes" id="UP000051213"/>
    </source>
</evidence>
<feature type="transmembrane region" description="Helical" evidence="8">
    <location>
        <begin position="83"/>
        <end position="102"/>
    </location>
</feature>